<organism evidence="3 4">
    <name type="scientific">Candidatus Frankia alpina</name>
    <dbReference type="NCBI Taxonomy" id="2699483"/>
    <lineage>
        <taxon>Bacteria</taxon>
        <taxon>Bacillati</taxon>
        <taxon>Actinomycetota</taxon>
        <taxon>Actinomycetes</taxon>
        <taxon>Frankiales</taxon>
        <taxon>Frankiaceae</taxon>
        <taxon>Frankia</taxon>
    </lineage>
</organism>
<evidence type="ECO:0000313" key="3">
    <source>
        <dbReference type="EMBL" id="THJ55642.1"/>
    </source>
</evidence>
<dbReference type="InterPro" id="IPR029062">
    <property type="entry name" value="Class_I_gatase-like"/>
</dbReference>
<reference evidence="3 4" key="1">
    <citation type="submission" date="2019-04" db="EMBL/GenBank/DDBJ databases">
        <title>Draft genome sequences for three unisolated Alnus-infective Frankia Sp+ strains, AgTrS, AiOr and AvVan, the first sequenced Frankia strains able to sporulate in-planta.</title>
        <authorList>
            <person name="Bethencourt L."/>
            <person name="Vautrin F."/>
            <person name="Taib N."/>
            <person name="Dubost A."/>
            <person name="Castro-Garcia L."/>
            <person name="Imbaud O."/>
            <person name="Abrouk D."/>
            <person name="Fournier P."/>
            <person name="Briolay J."/>
            <person name="Nguyen A."/>
            <person name="Normand P."/>
            <person name="Fernandez M.P."/>
            <person name="Brochier-Armanet C."/>
            <person name="Herrera-Belaroussi A."/>
        </authorList>
    </citation>
    <scope>NUCLEOTIDE SEQUENCE [LARGE SCALE GENOMIC DNA]</scope>
    <source>
        <strain evidence="3 4">AvVan</strain>
    </source>
</reference>
<dbReference type="CDD" id="cd03134">
    <property type="entry name" value="GATase1_PfpI_like"/>
    <property type="match status" value="1"/>
</dbReference>
<evidence type="ECO:0000256" key="1">
    <source>
        <dbReference type="ARBA" id="ARBA00008542"/>
    </source>
</evidence>
<dbReference type="NCBIfam" id="TIGR01382">
    <property type="entry name" value="PfpI"/>
    <property type="match status" value="1"/>
</dbReference>
<sequence length="210" mass="22536">MTNELVGTRIAFLVAPEGVEQVELTAPWQAVQEAGGESVLVSTVPGKIQAFRHLDRADQFDVDETVGQSDPAAFDALVLPGGVANPDFLRSQRDAVRFTRAFFDAGRPVAVVCHGPWTLIDAEVVRGRRIASWPSVRTDLVNAGATWVDEEAVVDTAGPNTLISSRRPDDLKAFCAAIVDHFRPAGDRSRPAGAGLNDAEAAHLDADKLR</sequence>
<dbReference type="Gene3D" id="3.40.50.880">
    <property type="match status" value="1"/>
</dbReference>
<dbReference type="PANTHER" id="PTHR42733:SF12">
    <property type="entry name" value="PROTEINASE"/>
    <property type="match status" value="1"/>
</dbReference>
<dbReference type="InterPro" id="IPR002818">
    <property type="entry name" value="DJ-1/PfpI"/>
</dbReference>
<dbReference type="InterPro" id="IPR006286">
    <property type="entry name" value="C56_PfpI-like"/>
</dbReference>
<feature type="domain" description="DJ-1/PfpI" evidence="2">
    <location>
        <begin position="9"/>
        <end position="180"/>
    </location>
</feature>
<dbReference type="PROSITE" id="PS51276">
    <property type="entry name" value="PEPTIDASE_C56_PFPI"/>
    <property type="match status" value="1"/>
</dbReference>
<comment type="caution">
    <text evidence="3">The sequence shown here is derived from an EMBL/GenBank/DDBJ whole genome shotgun (WGS) entry which is preliminary data.</text>
</comment>
<evidence type="ECO:0000259" key="2">
    <source>
        <dbReference type="Pfam" id="PF01965"/>
    </source>
</evidence>
<dbReference type="AlphaFoldDB" id="A0A4V3Z2P6"/>
<accession>A0A4V3Z2P6</accession>
<dbReference type="Pfam" id="PF01965">
    <property type="entry name" value="DJ-1_PfpI"/>
    <property type="match status" value="1"/>
</dbReference>
<dbReference type="RefSeq" id="WP_136449155.1">
    <property type="nucleotide sequence ID" value="NZ_SSXH01000593.1"/>
</dbReference>
<dbReference type="OrthoDB" id="9792284at2"/>
<dbReference type="SUPFAM" id="SSF52317">
    <property type="entry name" value="Class I glutamine amidotransferase-like"/>
    <property type="match status" value="1"/>
</dbReference>
<dbReference type="PANTHER" id="PTHR42733">
    <property type="entry name" value="DJ-1 PROTEIN"/>
    <property type="match status" value="1"/>
</dbReference>
<evidence type="ECO:0000313" key="4">
    <source>
        <dbReference type="Proteomes" id="UP000305282"/>
    </source>
</evidence>
<dbReference type="Proteomes" id="UP000305282">
    <property type="component" value="Unassembled WGS sequence"/>
</dbReference>
<dbReference type="EMBL" id="SSXH01000593">
    <property type="protein sequence ID" value="THJ55642.1"/>
    <property type="molecule type" value="Genomic_DNA"/>
</dbReference>
<protein>
    <submittedName>
        <fullName evidence="3">Type 1 glutamine amidotransferase</fullName>
    </submittedName>
</protein>
<keyword evidence="4" id="KW-1185">Reference proteome</keyword>
<proteinExistence type="inferred from homology"/>
<name>A0A4V3Z2P6_9ACTN</name>
<comment type="similarity">
    <text evidence="1">Belongs to the peptidase C56 family.</text>
</comment>
<keyword evidence="3" id="KW-0808">Transferase</keyword>
<dbReference type="GO" id="GO:0016740">
    <property type="term" value="F:transferase activity"/>
    <property type="evidence" value="ECO:0007669"/>
    <property type="project" value="UniProtKB-KW"/>
</dbReference>
<gene>
    <name evidence="3" type="ORF">E7Y31_18445</name>
</gene>
<keyword evidence="3" id="KW-0315">Glutamine amidotransferase</keyword>